<dbReference type="InterPro" id="IPR036116">
    <property type="entry name" value="FN3_sf"/>
</dbReference>
<evidence type="ECO:0000259" key="4">
    <source>
        <dbReference type="PROSITE" id="PS50853"/>
    </source>
</evidence>
<dbReference type="PROSITE" id="PS50853">
    <property type="entry name" value="FN3"/>
    <property type="match status" value="1"/>
</dbReference>
<proteinExistence type="predicted"/>
<reference evidence="5" key="2">
    <citation type="submission" date="2025-08" db="UniProtKB">
        <authorList>
            <consortium name="Ensembl"/>
        </authorList>
    </citation>
    <scope>IDENTIFICATION</scope>
    <source>
        <strain evidence="5">broiler</strain>
    </source>
</reference>
<dbReference type="AlphaFoldDB" id="A0A8V0Y477"/>
<reference evidence="5" key="1">
    <citation type="submission" date="2020-11" db="EMBL/GenBank/DDBJ databases">
        <title>Gallus gallus (Chicken) genome, bGalGal1, GRCg7b, maternal haplotype autosomes + Z &amp; W.</title>
        <authorList>
            <person name="Warren W."/>
            <person name="Formenti G."/>
            <person name="Fedrigo O."/>
            <person name="Haase B."/>
            <person name="Mountcastle J."/>
            <person name="Balacco J."/>
            <person name="Tracey A."/>
            <person name="Schneider V."/>
            <person name="Okimoto R."/>
            <person name="Cheng H."/>
            <person name="Hawken R."/>
            <person name="Howe K."/>
            <person name="Jarvis E.D."/>
        </authorList>
    </citation>
    <scope>NUCLEOTIDE SEQUENCE [LARGE SCALE GENOMIC DNA]</scope>
    <source>
        <strain evidence="5">Broiler</strain>
    </source>
</reference>
<dbReference type="SMR" id="A0A8V0Y477"/>
<name>A0A8V0Y477_CHICK</name>
<dbReference type="PANTHER" id="PTHR24051:SF6">
    <property type="entry name" value="FIBRONECTIN TYPE-III DOMAIN-CONTAINING PROTEIN-RELATED"/>
    <property type="match status" value="1"/>
</dbReference>
<evidence type="ECO:0000256" key="1">
    <source>
        <dbReference type="ARBA" id="ARBA00022737"/>
    </source>
</evidence>
<keyword evidence="1" id="KW-0677">Repeat</keyword>
<dbReference type="CDD" id="cd00063">
    <property type="entry name" value="FN3"/>
    <property type="match status" value="1"/>
</dbReference>
<dbReference type="SUPFAM" id="SSF49265">
    <property type="entry name" value="Fibronectin type III"/>
    <property type="match status" value="1"/>
</dbReference>
<protein>
    <submittedName>
        <fullName evidence="5">Sushi domain containing 1</fullName>
    </submittedName>
</protein>
<evidence type="ECO:0000313" key="6">
    <source>
        <dbReference type="Proteomes" id="UP000000539"/>
    </source>
</evidence>
<dbReference type="Proteomes" id="UP000000539">
    <property type="component" value="Chromosome Z"/>
</dbReference>
<dbReference type="Gene3D" id="2.60.40.10">
    <property type="entry name" value="Immunoglobulins"/>
    <property type="match status" value="1"/>
</dbReference>
<dbReference type="FunCoup" id="A0A8V0Y477">
    <property type="interactions" value="49"/>
</dbReference>
<dbReference type="RefSeq" id="XP_040511535.1">
    <property type="nucleotide sequence ID" value="XM_040655601.2"/>
</dbReference>
<gene>
    <name evidence="5" type="primary">TROJANZ</name>
</gene>
<keyword evidence="2" id="KW-1015">Disulfide bond</keyword>
<dbReference type="InterPro" id="IPR013783">
    <property type="entry name" value="Ig-like_fold"/>
</dbReference>
<dbReference type="InterPro" id="IPR051622">
    <property type="entry name" value="R-tyr_protein_phosphatases"/>
</dbReference>
<dbReference type="CTD" id="427414"/>
<feature type="signal peptide" evidence="3">
    <location>
        <begin position="1"/>
        <end position="22"/>
    </location>
</feature>
<dbReference type="SMART" id="SM00060">
    <property type="entry name" value="FN3"/>
    <property type="match status" value="2"/>
</dbReference>
<feature type="domain" description="Fibronectin type-III" evidence="4">
    <location>
        <begin position="216"/>
        <end position="317"/>
    </location>
</feature>
<dbReference type="Ensembl" id="ENSGALT00010021573.1">
    <property type="protein sequence ID" value="ENSGALP00010012289.1"/>
    <property type="gene ID" value="ENSGALG00010009051.1"/>
</dbReference>
<evidence type="ECO:0000256" key="3">
    <source>
        <dbReference type="SAM" id="SignalP"/>
    </source>
</evidence>
<dbReference type="OrthoDB" id="9204546at2759"/>
<accession>A0A8V0Y477</accession>
<feature type="chain" id="PRO_5036454669" evidence="3">
    <location>
        <begin position="23"/>
        <end position="508"/>
    </location>
</feature>
<keyword evidence="3" id="KW-0732">Signal</keyword>
<dbReference type="RefSeq" id="XP_046791213.1">
    <property type="nucleotide sequence ID" value="XM_046935257.1"/>
</dbReference>
<keyword evidence="6" id="KW-1185">Reference proteome</keyword>
<evidence type="ECO:0000256" key="2">
    <source>
        <dbReference type="ARBA" id="ARBA00023157"/>
    </source>
</evidence>
<dbReference type="InterPro" id="IPR003961">
    <property type="entry name" value="FN3_dom"/>
</dbReference>
<organism evidence="5 6">
    <name type="scientific">Gallus gallus</name>
    <name type="common">Chicken</name>
    <dbReference type="NCBI Taxonomy" id="9031"/>
    <lineage>
        <taxon>Eukaryota</taxon>
        <taxon>Metazoa</taxon>
        <taxon>Chordata</taxon>
        <taxon>Craniata</taxon>
        <taxon>Vertebrata</taxon>
        <taxon>Euteleostomi</taxon>
        <taxon>Archelosauria</taxon>
        <taxon>Archosauria</taxon>
        <taxon>Dinosauria</taxon>
        <taxon>Saurischia</taxon>
        <taxon>Theropoda</taxon>
        <taxon>Coelurosauria</taxon>
        <taxon>Aves</taxon>
        <taxon>Neognathae</taxon>
        <taxon>Galloanserae</taxon>
        <taxon>Galliformes</taxon>
        <taxon>Phasianidae</taxon>
        <taxon>Phasianinae</taxon>
        <taxon>Gallus</taxon>
    </lineage>
</organism>
<dbReference type="GeneTree" id="ENSGT01030000235365"/>
<evidence type="ECO:0000313" key="5">
    <source>
        <dbReference type="Ensembl" id="ENSGALP00010012289.1"/>
    </source>
</evidence>
<dbReference type="OMA" id="WVRIRSS"/>
<dbReference type="PANTHER" id="PTHR24051">
    <property type="entry name" value="SUSHI DOMAIN-CONTAINING PROTEIN 1"/>
    <property type="match status" value="1"/>
</dbReference>
<sequence length="508" mass="55633">MALQFLALTFLLILFPLLVAQGQEEPYSVVQGAPQEIETCQRPQWDPGLRLAPDLQEYKKNEEVTLSCPEGLQPSYTHIRCSREVQTIVHGKPVYREVWLGRASSGSWIRIRSRVECVEVLQVVPGTLEVSSTSIKLNWTCSFPDACQHTEATCRLAGPSSPACEAEEVSGVELLHGQRGTFTCTSLQPFTDYTVTISVPPSTVLFSWVIRTKEAVPQKPEQLQLDARTGTLRWKALPSCRGEIVGYQLNITAWASQDGGFLHMERLRLSGQSTEHRLPTYGPGTRYVVAVRGLTAAGPGAASLWESHTNGSETPGPPHGCSRLVLDTSPSQGTAVLPLHPISQPPEAVSEHQLLVAVTHNSTVLEDACSGELQPSNHSHPPDPYVAAVLNLSAPTDFVLGDGTRGHGFHNAPLHPGWDYSALLRLARRSPQAETFTCVCYSFSMGEGSLCLSKLRRIIKKIEKRWSQEILPLGRIMCSSSFGHVPLCPSQAGKLLSQLLPVLEFLEQ</sequence>
<dbReference type="GeneID" id="427414"/>
<reference evidence="5" key="3">
    <citation type="submission" date="2025-09" db="UniProtKB">
        <authorList>
            <consortium name="Ensembl"/>
        </authorList>
    </citation>
    <scope>IDENTIFICATION</scope>
    <source>
        <strain evidence="5">broiler</strain>
    </source>
</reference>